<comment type="caution">
    <text evidence="1">The sequence shown here is derived from an EMBL/GenBank/DDBJ whole genome shotgun (WGS) entry which is preliminary data.</text>
</comment>
<dbReference type="EMBL" id="DUGC01000034">
    <property type="protein sequence ID" value="HIH09398.1"/>
    <property type="molecule type" value="Genomic_DNA"/>
</dbReference>
<accession>A0A7J4IV32</accession>
<reference evidence="2" key="1">
    <citation type="journal article" date="2020" name="bioRxiv">
        <title>A rank-normalized archaeal taxonomy based on genome phylogeny resolves widespread incomplete and uneven classifications.</title>
        <authorList>
            <person name="Rinke C."/>
            <person name="Chuvochina M."/>
            <person name="Mussig A.J."/>
            <person name="Chaumeil P.-A."/>
            <person name="Waite D.W."/>
            <person name="Whitman W.B."/>
            <person name="Parks D.H."/>
            <person name="Hugenholtz P."/>
        </authorList>
    </citation>
    <scope>NUCLEOTIDE SEQUENCE [LARGE SCALE GENOMIC DNA]</scope>
</reference>
<name>A0A7J4IV32_9ARCH</name>
<organism evidence="1 2">
    <name type="scientific">Candidatus Iainarchaeum sp</name>
    <dbReference type="NCBI Taxonomy" id="3101447"/>
    <lineage>
        <taxon>Archaea</taxon>
        <taxon>Candidatus Iainarchaeota</taxon>
        <taxon>Candidatus Iainarchaeia</taxon>
        <taxon>Candidatus Iainarchaeales</taxon>
        <taxon>Candidatus Iainarchaeaceae</taxon>
        <taxon>Candidatus Iainarchaeum</taxon>
    </lineage>
</organism>
<dbReference type="Proteomes" id="UP000565078">
    <property type="component" value="Unassembled WGS sequence"/>
</dbReference>
<sequence length="72" mass="7935">MFSFFPKVIFIKEASAPDVKTSAFGVNASPVVISENDFFGRLKEEDKFIEGILEQGKVIRGGGFIGRLQRAP</sequence>
<dbReference type="AlphaFoldDB" id="A0A7J4IV32"/>
<evidence type="ECO:0000313" key="2">
    <source>
        <dbReference type="Proteomes" id="UP000565078"/>
    </source>
</evidence>
<gene>
    <name evidence="1" type="ORF">HA254_01890</name>
</gene>
<protein>
    <submittedName>
        <fullName evidence="1">Uncharacterized protein</fullName>
    </submittedName>
</protein>
<proteinExistence type="predicted"/>
<evidence type="ECO:0000313" key="1">
    <source>
        <dbReference type="EMBL" id="HIH09398.1"/>
    </source>
</evidence>